<keyword evidence="5 9" id="KW-1133">Transmembrane helix</keyword>
<evidence type="ECO:0000256" key="6">
    <source>
        <dbReference type="ARBA" id="ARBA00023065"/>
    </source>
</evidence>
<dbReference type="Pfam" id="PF25539">
    <property type="entry name" value="Bestrophin_2"/>
    <property type="match status" value="1"/>
</dbReference>
<organism evidence="10 11">
    <name type="scientific">Galbibacter pacificus</name>
    <dbReference type="NCBI Taxonomy" id="2996052"/>
    <lineage>
        <taxon>Bacteria</taxon>
        <taxon>Pseudomonadati</taxon>
        <taxon>Bacteroidota</taxon>
        <taxon>Flavobacteriia</taxon>
        <taxon>Flavobacteriales</taxon>
        <taxon>Flavobacteriaceae</taxon>
        <taxon>Galbibacter</taxon>
    </lineage>
</organism>
<keyword evidence="7 9" id="KW-0472">Membrane</keyword>
<feature type="transmembrane region" description="Helical" evidence="9">
    <location>
        <begin position="43"/>
        <end position="62"/>
    </location>
</feature>
<name>A0ABT6FRU6_9FLAO</name>
<keyword evidence="6" id="KW-0406">Ion transport</keyword>
<keyword evidence="2" id="KW-0813">Transport</keyword>
<feature type="transmembrane region" description="Helical" evidence="9">
    <location>
        <begin position="268"/>
        <end position="285"/>
    </location>
</feature>
<accession>A0ABT6FRU6</accession>
<proteinExistence type="inferred from homology"/>
<reference evidence="10" key="1">
    <citation type="submission" date="2022-11" db="EMBL/GenBank/DDBJ databases">
        <title>High-quality draft genome sequence of Galbibacter sp. strain CMA-7.</title>
        <authorList>
            <person name="Wei L."/>
            <person name="Dong C."/>
            <person name="Shao Z."/>
        </authorList>
    </citation>
    <scope>NUCLEOTIDE SEQUENCE</scope>
    <source>
        <strain evidence="10">CMA-7</strain>
    </source>
</reference>
<comment type="subcellular location">
    <subcellularLocation>
        <location evidence="1">Cell membrane</location>
        <topology evidence="1">Multi-pass membrane protein</topology>
    </subcellularLocation>
</comment>
<feature type="transmembrane region" description="Helical" evidence="9">
    <location>
        <begin position="20"/>
        <end position="37"/>
    </location>
</feature>
<gene>
    <name evidence="10" type="ORF">OSR52_08930</name>
</gene>
<evidence type="ECO:0000313" key="11">
    <source>
        <dbReference type="Proteomes" id="UP001153642"/>
    </source>
</evidence>
<evidence type="ECO:0000256" key="9">
    <source>
        <dbReference type="SAM" id="Phobius"/>
    </source>
</evidence>
<comment type="similarity">
    <text evidence="8">Belongs to the anion channel-forming bestrophin (TC 1.A.46) family.</text>
</comment>
<comment type="caution">
    <text evidence="10">The sequence shown here is derived from an EMBL/GenBank/DDBJ whole genome shotgun (WGS) entry which is preliminary data.</text>
</comment>
<protein>
    <submittedName>
        <fullName evidence="10">Bestrophin family ion channel</fullName>
    </submittedName>
</protein>
<keyword evidence="3" id="KW-1003">Cell membrane</keyword>
<keyword evidence="4 9" id="KW-0812">Transmembrane</keyword>
<dbReference type="InterPro" id="IPR044669">
    <property type="entry name" value="YneE/VCCN1/2-like"/>
</dbReference>
<evidence type="ECO:0000313" key="10">
    <source>
        <dbReference type="EMBL" id="MDG3585994.1"/>
    </source>
</evidence>
<evidence type="ECO:0000256" key="2">
    <source>
        <dbReference type="ARBA" id="ARBA00022448"/>
    </source>
</evidence>
<evidence type="ECO:0000256" key="3">
    <source>
        <dbReference type="ARBA" id="ARBA00022475"/>
    </source>
</evidence>
<keyword evidence="11" id="KW-1185">Reference proteome</keyword>
<dbReference type="PANTHER" id="PTHR33281:SF19">
    <property type="entry name" value="VOLTAGE-DEPENDENT ANION CHANNEL-FORMING PROTEIN YNEE"/>
    <property type="match status" value="1"/>
</dbReference>
<evidence type="ECO:0000256" key="7">
    <source>
        <dbReference type="ARBA" id="ARBA00023136"/>
    </source>
</evidence>
<sequence>MNTGSHYKIHHFIPWTRRNIFRLLIIATIPTVIYAIFDIDWIAIPWTIIGLVGIGATFITGFRNTQTYNRLWEARMIWGAIVNDSRTWGVMVKDFIVGGNKTEENEDIKAIHKRLVYRHIAWLTALRHQLRKPQAWENQNKPYFKEYLKHYKVPEWETSIQDDLKPYLSQQDLNYVMAKKNRATQVLSLQSADLKRIRQQRLIEAYPYVSIEVMLKDFFTHQGKAERIKNFPYPRQFTSISLYFIWLLVILIPFGLLEPLSKLGEYGVWLNIPFSVIVGWVFTSLEQVGESTENPFEGGANDIPMAALSRTIEIDLREMLEETNLPPAAEAINKILM</sequence>
<dbReference type="RefSeq" id="WP_277900092.1">
    <property type="nucleotide sequence ID" value="NZ_JAPMUA010000003.1"/>
</dbReference>
<evidence type="ECO:0000256" key="1">
    <source>
        <dbReference type="ARBA" id="ARBA00004651"/>
    </source>
</evidence>
<dbReference type="PANTHER" id="PTHR33281">
    <property type="entry name" value="UPF0187 PROTEIN YNEE"/>
    <property type="match status" value="1"/>
</dbReference>
<evidence type="ECO:0000256" key="4">
    <source>
        <dbReference type="ARBA" id="ARBA00022692"/>
    </source>
</evidence>
<dbReference type="EMBL" id="JAPMUA010000003">
    <property type="protein sequence ID" value="MDG3585994.1"/>
    <property type="molecule type" value="Genomic_DNA"/>
</dbReference>
<evidence type="ECO:0000256" key="5">
    <source>
        <dbReference type="ARBA" id="ARBA00022989"/>
    </source>
</evidence>
<feature type="transmembrane region" description="Helical" evidence="9">
    <location>
        <begin position="237"/>
        <end position="256"/>
    </location>
</feature>
<evidence type="ECO:0000256" key="8">
    <source>
        <dbReference type="ARBA" id="ARBA00034708"/>
    </source>
</evidence>
<dbReference type="Proteomes" id="UP001153642">
    <property type="component" value="Unassembled WGS sequence"/>
</dbReference>